<dbReference type="PROSITE" id="PS51257">
    <property type="entry name" value="PROKAR_LIPOPROTEIN"/>
    <property type="match status" value="1"/>
</dbReference>
<dbReference type="EMBL" id="LAZR01043731">
    <property type="protein sequence ID" value="KKL06377.1"/>
    <property type="molecule type" value="Genomic_DNA"/>
</dbReference>
<sequence>MRRATMMAAMGLLAVAGGCTPTGDAFTAEMRELARIGAGMIDGEECTKIIAPRAAKLMFLKHKTDLWFGADNYEVDHATFVRV</sequence>
<reference evidence="1" key="1">
    <citation type="journal article" date="2015" name="Nature">
        <title>Complex archaea that bridge the gap between prokaryotes and eukaryotes.</title>
        <authorList>
            <person name="Spang A."/>
            <person name="Saw J.H."/>
            <person name="Jorgensen S.L."/>
            <person name="Zaremba-Niedzwiedzka K."/>
            <person name="Martijn J."/>
            <person name="Lind A.E."/>
            <person name="van Eijk R."/>
            <person name="Schleper C."/>
            <person name="Guy L."/>
            <person name="Ettema T.J."/>
        </authorList>
    </citation>
    <scope>NUCLEOTIDE SEQUENCE</scope>
</reference>
<gene>
    <name evidence="1" type="ORF">LCGC14_2596650</name>
</gene>
<proteinExistence type="predicted"/>
<organism evidence="1">
    <name type="scientific">marine sediment metagenome</name>
    <dbReference type="NCBI Taxonomy" id="412755"/>
    <lineage>
        <taxon>unclassified sequences</taxon>
        <taxon>metagenomes</taxon>
        <taxon>ecological metagenomes</taxon>
    </lineage>
</organism>
<protein>
    <submittedName>
        <fullName evidence="1">Uncharacterized protein</fullName>
    </submittedName>
</protein>
<evidence type="ECO:0000313" key="1">
    <source>
        <dbReference type="EMBL" id="KKL06377.1"/>
    </source>
</evidence>
<feature type="non-terminal residue" evidence="1">
    <location>
        <position position="83"/>
    </location>
</feature>
<name>A0A0F9AXW7_9ZZZZ</name>
<accession>A0A0F9AXW7</accession>
<dbReference type="AlphaFoldDB" id="A0A0F9AXW7"/>
<comment type="caution">
    <text evidence="1">The sequence shown here is derived from an EMBL/GenBank/DDBJ whole genome shotgun (WGS) entry which is preliminary data.</text>
</comment>